<sequence>MMKNKLNQLGQAKIPFLFVIDFERQNFYIAPLNQLDHILFSIDGFSNVTSHNQLYQSFHLKKKPFIFPNTGLLLIVLSRK</sequence>
<keyword evidence="2" id="KW-1185">Reference proteome</keyword>
<evidence type="ECO:0000313" key="1">
    <source>
        <dbReference type="EMBL" id="MDM8562384.1"/>
    </source>
</evidence>
<reference evidence="1" key="1">
    <citation type="submission" date="2023-06" db="EMBL/GenBank/DDBJ databases">
        <title>Uncultivated large filamentous bacteria from sulfidic sediments reveal new species and different genomic features in energy metabolism and defense.</title>
        <authorList>
            <person name="Fonseca A."/>
        </authorList>
    </citation>
    <scope>NUCLEOTIDE SEQUENCE</scope>
    <source>
        <strain evidence="1">HSG4</strain>
    </source>
</reference>
<accession>A0ABT7VRT7</accession>
<protein>
    <submittedName>
        <fullName evidence="1">Uncharacterized protein</fullName>
    </submittedName>
</protein>
<gene>
    <name evidence="1" type="ORF">QUF54_03425</name>
</gene>
<name>A0ABT7VRT7_9GAMM</name>
<organism evidence="1 2">
    <name type="scientific">Candidatus Marithioploca araucensis</name>
    <dbReference type="NCBI Taxonomy" id="70273"/>
    <lineage>
        <taxon>Bacteria</taxon>
        <taxon>Pseudomonadati</taxon>
        <taxon>Pseudomonadota</taxon>
        <taxon>Gammaproteobacteria</taxon>
        <taxon>Thiotrichales</taxon>
        <taxon>Thiotrichaceae</taxon>
        <taxon>Candidatus Marithioploca</taxon>
    </lineage>
</organism>
<comment type="caution">
    <text evidence="1">The sequence shown here is derived from an EMBL/GenBank/DDBJ whole genome shotgun (WGS) entry which is preliminary data.</text>
</comment>
<evidence type="ECO:0000313" key="2">
    <source>
        <dbReference type="Proteomes" id="UP001171945"/>
    </source>
</evidence>
<proteinExistence type="predicted"/>
<dbReference type="Proteomes" id="UP001171945">
    <property type="component" value="Unassembled WGS sequence"/>
</dbReference>
<dbReference type="EMBL" id="JAUCGM010000133">
    <property type="protein sequence ID" value="MDM8562384.1"/>
    <property type="molecule type" value="Genomic_DNA"/>
</dbReference>